<proteinExistence type="predicted"/>
<organism evidence="3 4">
    <name type="scientific">Austropuccinia psidii MF-1</name>
    <dbReference type="NCBI Taxonomy" id="1389203"/>
    <lineage>
        <taxon>Eukaryota</taxon>
        <taxon>Fungi</taxon>
        <taxon>Dikarya</taxon>
        <taxon>Basidiomycota</taxon>
        <taxon>Pucciniomycotina</taxon>
        <taxon>Pucciniomycetes</taxon>
        <taxon>Pucciniales</taxon>
        <taxon>Sphaerophragmiaceae</taxon>
        <taxon>Austropuccinia</taxon>
    </lineage>
</organism>
<dbReference type="AlphaFoldDB" id="A0A9Q3FDK3"/>
<protein>
    <recommendedName>
        <fullName evidence="2">Reverse transcriptase/retrotransposon-derived protein RNase H-like domain-containing protein</fullName>
    </recommendedName>
</protein>
<keyword evidence="4" id="KW-1185">Reference proteome</keyword>
<evidence type="ECO:0000313" key="4">
    <source>
        <dbReference type="Proteomes" id="UP000765509"/>
    </source>
</evidence>
<dbReference type="InterPro" id="IPR043502">
    <property type="entry name" value="DNA/RNA_pol_sf"/>
</dbReference>
<sequence>MESYSHLPHLSNGQLDLSKVQDAQLMETKPNGGKGYTAGNSSITEGVIDNKRTNILLDPGAFCFCVGKSFLKTCVPNFENLFLPVDGLKFNSASNPMKELGIFETNVIFPHINGNLEITVEFVVMENCSSTHFILGNDHLMMYGIDFHNNKDRYFNIGDNKCQKFSFLPFKRQIAVNKRMMNEIFPEELSKGWLIIYIDDIIVFSKTWEEHIYRFSRALTKIQSVNMKISLKICRFGFKQLKELAHVVSGLYLGIDKNKVAAVLLKPMLQNKKEIQSFLGFSGYYRQHLKDFGSIETPLSKLCDKDTVFEMTVDRVKHFDSLRESLTTAPLLLMPEFQLPFKLYIDASGDGLGAALHQVQIINDKPVEGPICFISRQIKPSEYRYGESQMECLCLVLALEKLNYFL</sequence>
<evidence type="ECO:0000313" key="3">
    <source>
        <dbReference type="EMBL" id="MBW0536287.1"/>
    </source>
</evidence>
<dbReference type="Proteomes" id="UP000765509">
    <property type="component" value="Unassembled WGS sequence"/>
</dbReference>
<accession>A0A9Q3FDK3</accession>
<dbReference type="EMBL" id="AVOT02041021">
    <property type="protein sequence ID" value="MBW0536287.1"/>
    <property type="molecule type" value="Genomic_DNA"/>
</dbReference>
<dbReference type="Gene3D" id="3.30.70.270">
    <property type="match status" value="2"/>
</dbReference>
<reference evidence="3" key="1">
    <citation type="submission" date="2021-03" db="EMBL/GenBank/DDBJ databases">
        <title>Draft genome sequence of rust myrtle Austropuccinia psidii MF-1, a brazilian biotype.</title>
        <authorList>
            <person name="Quecine M.C."/>
            <person name="Pachon D.M.R."/>
            <person name="Bonatelli M.L."/>
            <person name="Correr F.H."/>
            <person name="Franceschini L.M."/>
            <person name="Leite T.F."/>
            <person name="Margarido G.R.A."/>
            <person name="Almeida C.A."/>
            <person name="Ferrarezi J.A."/>
            <person name="Labate C.A."/>
        </authorList>
    </citation>
    <scope>NUCLEOTIDE SEQUENCE</scope>
    <source>
        <strain evidence="3">MF-1</strain>
    </source>
</reference>
<name>A0A9Q3FDK3_9BASI</name>
<feature type="domain" description="Reverse transcriptase/retrotransposon-derived protein RNase H-like" evidence="2">
    <location>
        <begin position="314"/>
        <end position="406"/>
    </location>
</feature>
<dbReference type="InterPro" id="IPR050951">
    <property type="entry name" value="Retrovirus_Pol_polyprotein"/>
</dbReference>
<comment type="caution">
    <text evidence="3">The sequence shown here is derived from an EMBL/GenBank/DDBJ whole genome shotgun (WGS) entry which is preliminary data.</text>
</comment>
<dbReference type="GO" id="GO:0003824">
    <property type="term" value="F:catalytic activity"/>
    <property type="evidence" value="ECO:0007669"/>
    <property type="project" value="UniProtKB-KW"/>
</dbReference>
<dbReference type="SUPFAM" id="SSF56672">
    <property type="entry name" value="DNA/RNA polymerases"/>
    <property type="match status" value="1"/>
</dbReference>
<gene>
    <name evidence="3" type="ORF">O181_076002</name>
</gene>
<dbReference type="PANTHER" id="PTHR37984">
    <property type="entry name" value="PROTEIN CBG26694"/>
    <property type="match status" value="1"/>
</dbReference>
<evidence type="ECO:0000256" key="1">
    <source>
        <dbReference type="ARBA" id="ARBA00023268"/>
    </source>
</evidence>
<dbReference type="InterPro" id="IPR041577">
    <property type="entry name" value="RT_RNaseH_2"/>
</dbReference>
<keyword evidence="1" id="KW-0511">Multifunctional enzyme</keyword>
<dbReference type="InterPro" id="IPR043128">
    <property type="entry name" value="Rev_trsase/Diguanyl_cyclase"/>
</dbReference>
<dbReference type="FunFam" id="3.30.70.270:FF:000020">
    <property type="entry name" value="Transposon Tf2-6 polyprotein-like Protein"/>
    <property type="match status" value="1"/>
</dbReference>
<evidence type="ECO:0000259" key="2">
    <source>
        <dbReference type="Pfam" id="PF17919"/>
    </source>
</evidence>
<dbReference type="Pfam" id="PF17919">
    <property type="entry name" value="RT_RNaseH_2"/>
    <property type="match status" value="1"/>
</dbReference>
<dbReference type="PANTHER" id="PTHR37984:SF5">
    <property type="entry name" value="PROTEIN NYNRIN-LIKE"/>
    <property type="match status" value="1"/>
</dbReference>